<reference evidence="2" key="1">
    <citation type="submission" date="2022-08" db="EMBL/GenBank/DDBJ databases">
        <title>Genomic Encyclopedia of Type Strains, Phase V (KMG-V): Genome sequencing to study the core and pangenomes of soil and plant-associated prokaryotes.</title>
        <authorList>
            <person name="Whitman W."/>
        </authorList>
    </citation>
    <scope>NUCLEOTIDE SEQUENCE</scope>
    <source>
        <strain evidence="2">SP2016B</strain>
    </source>
</reference>
<evidence type="ECO:0000256" key="1">
    <source>
        <dbReference type="SAM" id="MobiDB-lite"/>
    </source>
</evidence>
<name>A0A9X2RFC0_9BACT</name>
<evidence type="ECO:0000313" key="2">
    <source>
        <dbReference type="EMBL" id="MCS3865210.1"/>
    </source>
</evidence>
<organism evidence="2 3">
    <name type="scientific">Salinibacter ruber</name>
    <dbReference type="NCBI Taxonomy" id="146919"/>
    <lineage>
        <taxon>Bacteria</taxon>
        <taxon>Pseudomonadati</taxon>
        <taxon>Rhodothermota</taxon>
        <taxon>Rhodothermia</taxon>
        <taxon>Rhodothermales</taxon>
        <taxon>Salinibacteraceae</taxon>
        <taxon>Salinibacter</taxon>
    </lineage>
</organism>
<dbReference type="InterPro" id="IPR039535">
    <property type="entry name" value="ASST-like"/>
</dbReference>
<protein>
    <submittedName>
        <fullName evidence="2">Uncharacterized protein</fullName>
    </submittedName>
</protein>
<comment type="caution">
    <text evidence="2">The sequence shown here is derived from an EMBL/GenBank/DDBJ whole genome shotgun (WGS) entry which is preliminary data.</text>
</comment>
<dbReference type="AlphaFoldDB" id="A0A9X2RFC0"/>
<dbReference type="Pfam" id="PF14269">
    <property type="entry name" value="Arylsulfotran_2"/>
    <property type="match status" value="1"/>
</dbReference>
<sequence length="206" mass="22786">MEIRFPTSASDPFYTDVRGKFQRMPNGNMLLTEAQAGRVVKVDSTGQTVWEWVHPPYDARQVPVVTKATRLNLTRQQVDAWACSSGEYVRCAIVGTCPRHERSPCVPVGDGDVHTFPERCTQRESCPRECVPRRRGLTVVWARTDLPMRLPGPYFDTDPHRSSGGSAGTQREDDSVSTASDPDGSVHACLHEALAGDQLSKKSAMQ</sequence>
<dbReference type="EMBL" id="JANTYZ010000004">
    <property type="protein sequence ID" value="MCS3865210.1"/>
    <property type="molecule type" value="Genomic_DNA"/>
</dbReference>
<gene>
    <name evidence="2" type="ORF">GGP82_001764</name>
</gene>
<dbReference type="Proteomes" id="UP001155034">
    <property type="component" value="Unassembled WGS sequence"/>
</dbReference>
<accession>A0A9X2RFC0</accession>
<evidence type="ECO:0000313" key="3">
    <source>
        <dbReference type="Proteomes" id="UP001155034"/>
    </source>
</evidence>
<proteinExistence type="predicted"/>
<feature type="region of interest" description="Disordered" evidence="1">
    <location>
        <begin position="150"/>
        <end position="192"/>
    </location>
</feature>